<evidence type="ECO:0000256" key="1">
    <source>
        <dbReference type="ARBA" id="ARBA00022729"/>
    </source>
</evidence>
<reference evidence="2" key="1">
    <citation type="submission" date="2020-05" db="UniProtKB">
        <authorList>
            <consortium name="EnsemblMetazoa"/>
        </authorList>
    </citation>
    <scope>IDENTIFICATION</scope>
    <source>
        <strain evidence="2">FUMOZ</strain>
    </source>
</reference>
<dbReference type="InterPro" id="IPR036846">
    <property type="entry name" value="GM2-AP_sf"/>
</dbReference>
<protein>
    <submittedName>
        <fullName evidence="2">Uncharacterized protein</fullName>
    </submittedName>
</protein>
<dbReference type="EnsemblMetazoa" id="AFUN006708-RA">
    <property type="protein sequence ID" value="AFUN006708-PA"/>
    <property type="gene ID" value="AFUN006708"/>
</dbReference>
<evidence type="ECO:0000313" key="2">
    <source>
        <dbReference type="EnsemblMetazoa" id="AFUN006708-PA"/>
    </source>
</evidence>
<accession>A0A182RKE0</accession>
<organism evidence="2">
    <name type="scientific">Anopheles funestus</name>
    <name type="common">African malaria mosquito</name>
    <dbReference type="NCBI Taxonomy" id="62324"/>
    <lineage>
        <taxon>Eukaryota</taxon>
        <taxon>Metazoa</taxon>
        <taxon>Ecdysozoa</taxon>
        <taxon>Arthropoda</taxon>
        <taxon>Hexapoda</taxon>
        <taxon>Insecta</taxon>
        <taxon>Pterygota</taxon>
        <taxon>Neoptera</taxon>
        <taxon>Endopterygota</taxon>
        <taxon>Diptera</taxon>
        <taxon>Nematocera</taxon>
        <taxon>Culicoidea</taxon>
        <taxon>Culicidae</taxon>
        <taxon>Anophelinae</taxon>
        <taxon>Anopheles</taxon>
    </lineage>
</organism>
<dbReference type="Gene3D" id="2.70.220.10">
    <property type="entry name" value="Ganglioside GM2 activator"/>
    <property type="match status" value="1"/>
</dbReference>
<dbReference type="PANTHER" id="PTHR20898:SF1">
    <property type="entry name" value="MD-2-RELATED LIPID-RECOGNITION DOMAIN-CONTAINING PROTEIN"/>
    <property type="match status" value="1"/>
</dbReference>
<dbReference type="Pfam" id="PF06477">
    <property type="entry name" value="DUF1091"/>
    <property type="match status" value="1"/>
</dbReference>
<sequence length="144" mass="16292">MQIISTTNQNRINVDIKALQTMYSPRAIVVLWLDVASGALKAPFYNQTIDICSLIKNPGTHRLVQIIYRELKRNGNMPTGCPIATGLYTFHGISPGQMRFPPFFKQADFIMDIIGLEGMAKVHSIDTRWHGTMHKVKCTARERC</sequence>
<proteinExistence type="predicted"/>
<dbReference type="AlphaFoldDB" id="A0A182RKE0"/>
<dbReference type="InterPro" id="IPR010512">
    <property type="entry name" value="DUF1091"/>
</dbReference>
<dbReference type="VEuPathDB" id="VectorBase:AFUN006708"/>
<dbReference type="PANTHER" id="PTHR20898">
    <property type="entry name" value="DAEDALUS ON 3-RELATED-RELATED"/>
    <property type="match status" value="1"/>
</dbReference>
<keyword evidence="1" id="KW-0732">Signal</keyword>
<name>A0A182RKE0_ANOFN</name>